<keyword evidence="2" id="KW-1185">Reference proteome</keyword>
<reference evidence="1 2" key="1">
    <citation type="submission" date="2019-06" db="EMBL/GenBank/DDBJ databases">
        <title>A chromosomal-level reference genome of Carpinus fangiana (Coryloideae, Betulaceae).</title>
        <authorList>
            <person name="Yang X."/>
            <person name="Wang Z."/>
            <person name="Zhang L."/>
            <person name="Hao G."/>
            <person name="Liu J."/>
            <person name="Yang Y."/>
        </authorList>
    </citation>
    <scope>NUCLEOTIDE SEQUENCE [LARGE SCALE GENOMIC DNA]</scope>
    <source>
        <strain evidence="1">Cfa_2016G</strain>
        <tissue evidence="1">Leaf</tissue>
    </source>
</reference>
<protein>
    <submittedName>
        <fullName evidence="1">Uncharacterized protein</fullName>
    </submittedName>
</protein>
<dbReference type="Proteomes" id="UP000327013">
    <property type="component" value="Chromosome 1"/>
</dbReference>
<dbReference type="PANTHER" id="PTHR36067">
    <property type="entry name" value="EXPRESSED PROTEIN"/>
    <property type="match status" value="1"/>
</dbReference>
<gene>
    <name evidence="1" type="ORF">FH972_002725</name>
</gene>
<evidence type="ECO:0000313" key="2">
    <source>
        <dbReference type="Proteomes" id="UP000327013"/>
    </source>
</evidence>
<proteinExistence type="predicted"/>
<dbReference type="EMBL" id="CM017321">
    <property type="protein sequence ID" value="KAE7998152.1"/>
    <property type="molecule type" value="Genomic_DNA"/>
</dbReference>
<name>A0A5N6QFQ6_9ROSI</name>
<sequence>MADIAILVAEEYERRVKTGRKAGGGAAAEIQGEYCEFDHLVSSASTMAQSLKMTLAKWVREPKTQISLAASDGFFSA</sequence>
<evidence type="ECO:0000313" key="1">
    <source>
        <dbReference type="EMBL" id="KAE7998152.1"/>
    </source>
</evidence>
<accession>A0A5N6QFQ6</accession>
<dbReference type="PANTHER" id="PTHR36067:SF1">
    <property type="entry name" value="EXPRESSED PROTEIN"/>
    <property type="match status" value="1"/>
</dbReference>
<organism evidence="1 2">
    <name type="scientific">Carpinus fangiana</name>
    <dbReference type="NCBI Taxonomy" id="176857"/>
    <lineage>
        <taxon>Eukaryota</taxon>
        <taxon>Viridiplantae</taxon>
        <taxon>Streptophyta</taxon>
        <taxon>Embryophyta</taxon>
        <taxon>Tracheophyta</taxon>
        <taxon>Spermatophyta</taxon>
        <taxon>Magnoliopsida</taxon>
        <taxon>eudicotyledons</taxon>
        <taxon>Gunneridae</taxon>
        <taxon>Pentapetalae</taxon>
        <taxon>rosids</taxon>
        <taxon>fabids</taxon>
        <taxon>Fagales</taxon>
        <taxon>Betulaceae</taxon>
        <taxon>Carpinus</taxon>
    </lineage>
</organism>
<dbReference type="OrthoDB" id="735913at2759"/>
<dbReference type="AlphaFoldDB" id="A0A5N6QFQ6"/>